<comment type="similarity">
    <text evidence="2">Belongs to the eukaryotic/archaeal RNase P protein component 3 family.</text>
</comment>
<evidence type="ECO:0000313" key="5">
    <source>
        <dbReference type="EMBL" id="KAK1767110.1"/>
    </source>
</evidence>
<feature type="compositionally biased region" description="Low complexity" evidence="4">
    <location>
        <begin position="70"/>
        <end position="83"/>
    </location>
</feature>
<evidence type="ECO:0000256" key="4">
    <source>
        <dbReference type="SAM" id="MobiDB-lite"/>
    </source>
</evidence>
<feature type="compositionally biased region" description="Pro residues" evidence="4">
    <location>
        <begin position="55"/>
        <end position="69"/>
    </location>
</feature>
<evidence type="ECO:0000256" key="3">
    <source>
        <dbReference type="ARBA" id="ARBA00022694"/>
    </source>
</evidence>
<dbReference type="EMBL" id="MU839009">
    <property type="protein sequence ID" value="KAK1767110.1"/>
    <property type="molecule type" value="Genomic_DNA"/>
</dbReference>
<dbReference type="SUPFAM" id="SSF89550">
    <property type="entry name" value="PHP domain-like"/>
    <property type="match status" value="1"/>
</dbReference>
<dbReference type="InterPro" id="IPR002738">
    <property type="entry name" value="RNase_P_p30"/>
</dbReference>
<evidence type="ECO:0000256" key="2">
    <source>
        <dbReference type="ARBA" id="ARBA00007331"/>
    </source>
</evidence>
<dbReference type="Gene3D" id="3.20.20.140">
    <property type="entry name" value="Metal-dependent hydrolases"/>
    <property type="match status" value="1"/>
</dbReference>
<dbReference type="GeneID" id="85315942"/>
<dbReference type="PANTHER" id="PTHR13031">
    <property type="entry name" value="RIBONUCLEASE P SUBUNIT P30"/>
    <property type="match status" value="1"/>
</dbReference>
<proteinExistence type="inferred from homology"/>
<comment type="caution">
    <text evidence="5">The sequence shown here is derived from an EMBL/GenBank/DDBJ whole genome shotgun (WGS) entry which is preliminary data.</text>
</comment>
<dbReference type="GO" id="GO:0005655">
    <property type="term" value="C:nucleolar ribonuclease P complex"/>
    <property type="evidence" value="ECO:0007669"/>
    <property type="project" value="TreeGrafter"/>
</dbReference>
<reference evidence="5" key="1">
    <citation type="submission" date="2023-06" db="EMBL/GenBank/DDBJ databases">
        <title>Genome-scale phylogeny and comparative genomics of the fungal order Sordariales.</title>
        <authorList>
            <consortium name="Lawrence Berkeley National Laboratory"/>
            <person name="Hensen N."/>
            <person name="Bonometti L."/>
            <person name="Westerberg I."/>
            <person name="Brannstrom I.O."/>
            <person name="Guillou S."/>
            <person name="Cros-Aarteil S."/>
            <person name="Calhoun S."/>
            <person name="Haridas S."/>
            <person name="Kuo A."/>
            <person name="Mondo S."/>
            <person name="Pangilinan J."/>
            <person name="Riley R."/>
            <person name="Labutti K."/>
            <person name="Andreopoulos B."/>
            <person name="Lipzen A."/>
            <person name="Chen C."/>
            <person name="Yanf M."/>
            <person name="Daum C."/>
            <person name="Ng V."/>
            <person name="Clum A."/>
            <person name="Steindorff A."/>
            <person name="Ohm R."/>
            <person name="Martin F."/>
            <person name="Silar P."/>
            <person name="Natvig D."/>
            <person name="Lalanne C."/>
            <person name="Gautier V."/>
            <person name="Ament-Velasquez S.L."/>
            <person name="Kruys A."/>
            <person name="Hutchinson M.I."/>
            <person name="Powell A.J."/>
            <person name="Barry K."/>
            <person name="Miller A.N."/>
            <person name="Grigoriev I.V."/>
            <person name="Debuchy R."/>
            <person name="Gladieux P."/>
            <person name="Thoren M.H."/>
            <person name="Johannesson H."/>
        </authorList>
    </citation>
    <scope>NUCLEOTIDE SEQUENCE</scope>
    <source>
        <strain evidence="5">8032-3</strain>
    </source>
</reference>
<dbReference type="RefSeq" id="XP_060283323.1">
    <property type="nucleotide sequence ID" value="XM_060432755.1"/>
</dbReference>
<comment type="subcellular location">
    <subcellularLocation>
        <location evidence="1">Nucleus</location>
    </subcellularLocation>
</comment>
<dbReference type="Proteomes" id="UP001244011">
    <property type="component" value="Unassembled WGS sequence"/>
</dbReference>
<dbReference type="AlphaFoldDB" id="A0AAJ0BZE1"/>
<organism evidence="5 6">
    <name type="scientific">Phialemonium atrogriseum</name>
    <dbReference type="NCBI Taxonomy" id="1093897"/>
    <lineage>
        <taxon>Eukaryota</taxon>
        <taxon>Fungi</taxon>
        <taxon>Dikarya</taxon>
        <taxon>Ascomycota</taxon>
        <taxon>Pezizomycotina</taxon>
        <taxon>Sordariomycetes</taxon>
        <taxon>Sordariomycetidae</taxon>
        <taxon>Cephalothecales</taxon>
        <taxon>Cephalothecaceae</taxon>
        <taxon>Phialemonium</taxon>
    </lineage>
</organism>
<keyword evidence="3" id="KW-0819">tRNA processing</keyword>
<dbReference type="GO" id="GO:0008033">
    <property type="term" value="P:tRNA processing"/>
    <property type="evidence" value="ECO:0007669"/>
    <property type="project" value="UniProtKB-KW"/>
</dbReference>
<evidence type="ECO:0000256" key="1">
    <source>
        <dbReference type="ARBA" id="ARBA00004123"/>
    </source>
</evidence>
<gene>
    <name evidence="5" type="ORF">QBC33DRAFT_619820</name>
</gene>
<name>A0AAJ0BZE1_9PEZI</name>
<dbReference type="InterPro" id="IPR016195">
    <property type="entry name" value="Pol/histidinol_Pase-like"/>
</dbReference>
<keyword evidence="6" id="KW-1185">Reference proteome</keyword>
<accession>A0AAJ0BZE1</accession>
<feature type="region of interest" description="Disordered" evidence="4">
    <location>
        <begin position="52"/>
        <end position="83"/>
    </location>
</feature>
<feature type="compositionally biased region" description="Gly residues" evidence="4">
    <location>
        <begin position="262"/>
        <end position="274"/>
    </location>
</feature>
<feature type="region of interest" description="Disordered" evidence="4">
    <location>
        <begin position="262"/>
        <end position="366"/>
    </location>
</feature>
<dbReference type="GO" id="GO:0003723">
    <property type="term" value="F:RNA binding"/>
    <property type="evidence" value="ECO:0007669"/>
    <property type="project" value="TreeGrafter"/>
</dbReference>
<feature type="compositionally biased region" description="Low complexity" evidence="4">
    <location>
        <begin position="310"/>
        <end position="321"/>
    </location>
</feature>
<evidence type="ECO:0000313" key="6">
    <source>
        <dbReference type="Proteomes" id="UP001244011"/>
    </source>
</evidence>
<dbReference type="PANTHER" id="PTHR13031:SF0">
    <property type="entry name" value="RIBONUCLEASE P PROTEIN SUBUNIT P30"/>
    <property type="match status" value="1"/>
</dbReference>
<sequence>MLYDLNIAWSPSTSSAQLQRTLKFASSLGYDVVALNHTVSAPIPSQVINPIPLLTAPPPSHPQPSPLPPSSSSSSSSSFPDKLPTTLRRATVVISDPATNHRLASFASAYDVVAARPTTEKAFSACCTTMAEFSLISLDLTASLPFHFAPRTSMAAVSRGIRFEICYAQALGAEDARARSNFIANLSGLVRATRGRGLVLSSETARPLDLRAPADVINLLAVWGLGTERGAEALAANPRAVVVNEGIKRRGFRGVVDVVRAAGGGPAGGKPGGDGDGDGKPGEKKKKTKGTDGGKGGGGHGRKQKEGKAGAKAGGDAAQGEPRQQGQKRRGEDTENASEEPMAPVSKRQAKKMRIGTQEEGPPAGK</sequence>
<dbReference type="Pfam" id="PF01876">
    <property type="entry name" value="RNase_P_p30"/>
    <property type="match status" value="1"/>
</dbReference>
<protein>
    <submittedName>
        <fullName evidence="5">Rnase p subunit p30 protein</fullName>
    </submittedName>
</protein>